<sequence length="143" mass="16020">NPACTSVPEWFRKKYLNNPNNDKAEPVPSEGKTPQESPSSSTEVHSSVPGQYKRSEKPVYATIAASPEARSESLSALGFDALLAQQCWATKMNVLVHLHPEWERVDADEKGTRKMQRFGKERDIVSLTAKVYYPFRVLLAPVC</sequence>
<accession>A0A7J6UIG6</accession>
<gene>
    <name evidence="2" type="ORF">FOZ63_020270</name>
</gene>
<feature type="compositionally biased region" description="Low complexity" evidence="1">
    <location>
        <begin position="36"/>
        <end position="49"/>
    </location>
</feature>
<protein>
    <submittedName>
        <fullName evidence="2">Uncharacterized protein</fullName>
    </submittedName>
</protein>
<dbReference type="Proteomes" id="UP000553632">
    <property type="component" value="Unassembled WGS sequence"/>
</dbReference>
<feature type="non-terminal residue" evidence="2">
    <location>
        <position position="143"/>
    </location>
</feature>
<keyword evidence="3" id="KW-1185">Reference proteome</keyword>
<proteinExistence type="predicted"/>
<feature type="region of interest" description="Disordered" evidence="1">
    <location>
        <begin position="14"/>
        <end position="53"/>
    </location>
</feature>
<dbReference type="EMBL" id="JABANO010003162">
    <property type="protein sequence ID" value="KAF4757015.1"/>
    <property type="molecule type" value="Genomic_DNA"/>
</dbReference>
<evidence type="ECO:0000256" key="1">
    <source>
        <dbReference type="SAM" id="MobiDB-lite"/>
    </source>
</evidence>
<evidence type="ECO:0000313" key="3">
    <source>
        <dbReference type="Proteomes" id="UP000553632"/>
    </source>
</evidence>
<comment type="caution">
    <text evidence="2">The sequence shown here is derived from an EMBL/GenBank/DDBJ whole genome shotgun (WGS) entry which is preliminary data.</text>
</comment>
<dbReference type="AlphaFoldDB" id="A0A7J6UIG6"/>
<feature type="non-terminal residue" evidence="2">
    <location>
        <position position="1"/>
    </location>
</feature>
<name>A0A7J6UIG6_PEROL</name>
<organism evidence="2 3">
    <name type="scientific">Perkinsus olseni</name>
    <name type="common">Perkinsus atlanticus</name>
    <dbReference type="NCBI Taxonomy" id="32597"/>
    <lineage>
        <taxon>Eukaryota</taxon>
        <taxon>Sar</taxon>
        <taxon>Alveolata</taxon>
        <taxon>Perkinsozoa</taxon>
        <taxon>Perkinsea</taxon>
        <taxon>Perkinsida</taxon>
        <taxon>Perkinsidae</taxon>
        <taxon>Perkinsus</taxon>
    </lineage>
</organism>
<reference evidence="2 3" key="1">
    <citation type="submission" date="2020-04" db="EMBL/GenBank/DDBJ databases">
        <title>Perkinsus olseni comparative genomics.</title>
        <authorList>
            <person name="Bogema D.R."/>
        </authorList>
    </citation>
    <scope>NUCLEOTIDE SEQUENCE [LARGE SCALE GENOMIC DNA]</scope>
    <source>
        <strain evidence="2 3">ATCC PRA-207</strain>
    </source>
</reference>
<evidence type="ECO:0000313" key="2">
    <source>
        <dbReference type="EMBL" id="KAF4757015.1"/>
    </source>
</evidence>